<gene>
    <name evidence="1" type="ORF">D3872_18735</name>
</gene>
<sequence>MTLPISPSQTIGPFSHEAWRWACAASESAGGAIIINGILRDGDGAPVDDAMIEAWSPGAAAAEEGATLPGFRREPTDEKGEFSMRLARPASGEPAALVTIFARGLLLHQFTAVFLNDDDGLAASGMLRQVPAERRATLVARRTGAAIYAWEINLQGAHETVFFDYE</sequence>
<keyword evidence="1" id="KW-0560">Oxidoreductase</keyword>
<proteinExistence type="predicted"/>
<evidence type="ECO:0000313" key="1">
    <source>
        <dbReference type="EMBL" id="RJG11607.1"/>
    </source>
</evidence>
<comment type="caution">
    <text evidence="1">The sequence shown here is derived from an EMBL/GenBank/DDBJ whole genome shotgun (WGS) entry which is preliminary data.</text>
</comment>
<dbReference type="GO" id="GO:0005506">
    <property type="term" value="F:iron ion binding"/>
    <property type="evidence" value="ECO:0007669"/>
    <property type="project" value="InterPro"/>
</dbReference>
<dbReference type="RefSeq" id="WP_119812241.1">
    <property type="nucleotide sequence ID" value="NZ_QYUP01000145.1"/>
</dbReference>
<reference evidence="1 2" key="1">
    <citation type="submission" date="2018-09" db="EMBL/GenBank/DDBJ databases">
        <authorList>
            <person name="Zhu H."/>
        </authorList>
    </citation>
    <scope>NUCLEOTIDE SEQUENCE [LARGE SCALE GENOMIC DNA]</scope>
    <source>
        <strain evidence="1 2">K1S02-61</strain>
    </source>
</reference>
<dbReference type="AlphaFoldDB" id="A0A418XGN0"/>
<dbReference type="InterPro" id="IPR015889">
    <property type="entry name" value="Intradiol_dOase_core"/>
</dbReference>
<dbReference type="Proteomes" id="UP000284006">
    <property type="component" value="Unassembled WGS sequence"/>
</dbReference>
<keyword evidence="2" id="KW-1185">Reference proteome</keyword>
<dbReference type="GO" id="GO:0016702">
    <property type="term" value="F:oxidoreductase activity, acting on single donors with incorporation of molecular oxygen, incorporation of two atoms of oxygen"/>
    <property type="evidence" value="ECO:0007669"/>
    <property type="project" value="InterPro"/>
</dbReference>
<protein>
    <submittedName>
        <fullName evidence="1">Protocatechuate 3,4-dioxygenase</fullName>
    </submittedName>
</protein>
<dbReference type="EMBL" id="QYUP01000145">
    <property type="protein sequence ID" value="RJG11607.1"/>
    <property type="molecule type" value="Genomic_DNA"/>
</dbReference>
<accession>A0A418XGN0</accession>
<dbReference type="OrthoDB" id="9805815at2"/>
<keyword evidence="1" id="KW-0223">Dioxygenase</keyword>
<evidence type="ECO:0000313" key="2">
    <source>
        <dbReference type="Proteomes" id="UP000284006"/>
    </source>
</evidence>
<dbReference type="SUPFAM" id="SSF49482">
    <property type="entry name" value="Aromatic compound dioxygenase"/>
    <property type="match status" value="1"/>
</dbReference>
<organism evidence="1 2">
    <name type="scientific">Massilia cavernae</name>
    <dbReference type="NCBI Taxonomy" id="2320864"/>
    <lineage>
        <taxon>Bacteria</taxon>
        <taxon>Pseudomonadati</taxon>
        <taxon>Pseudomonadota</taxon>
        <taxon>Betaproteobacteria</taxon>
        <taxon>Burkholderiales</taxon>
        <taxon>Oxalobacteraceae</taxon>
        <taxon>Telluria group</taxon>
        <taxon>Massilia</taxon>
    </lineage>
</organism>
<dbReference type="Gene3D" id="2.60.130.10">
    <property type="entry name" value="Aromatic compound dioxygenase"/>
    <property type="match status" value="1"/>
</dbReference>
<name>A0A418XGN0_9BURK</name>